<dbReference type="Proteomes" id="UP000234271">
    <property type="component" value="Chromosome"/>
</dbReference>
<name>A0A2N9YI19_9GAMM</name>
<dbReference type="Pfam" id="PF23840">
    <property type="entry name" value="Phage_tail_terminator"/>
    <property type="match status" value="1"/>
</dbReference>
<reference evidence="2" key="1">
    <citation type="submission" date="2016-12" db="EMBL/GenBank/DDBJ databases">
        <title>Complete Genome Sequence of Beggiatoa leptomitiformis D-401.</title>
        <authorList>
            <person name="Fomenkov A."/>
            <person name="Vincze T."/>
            <person name="Grabovich M."/>
            <person name="Anton B.P."/>
            <person name="Dubinina G."/>
            <person name="Orlova M."/>
            <person name="Belousova E."/>
            <person name="Roberts R.J."/>
        </authorList>
    </citation>
    <scope>NUCLEOTIDE SEQUENCE [LARGE SCALE GENOMIC DNA]</scope>
    <source>
        <strain evidence="2">D-401</strain>
    </source>
</reference>
<dbReference type="KEGG" id="blep:AL038_09320"/>
<dbReference type="AlphaFoldDB" id="A0A2N9YI19"/>
<gene>
    <name evidence="1" type="ORF">BLE401_14980</name>
</gene>
<proteinExistence type="predicted"/>
<dbReference type="EMBL" id="CP018889">
    <property type="protein sequence ID" value="AUI69866.1"/>
    <property type="molecule type" value="Genomic_DNA"/>
</dbReference>
<keyword evidence="2" id="KW-1185">Reference proteome</keyword>
<evidence type="ECO:0000313" key="1">
    <source>
        <dbReference type="EMBL" id="AUI69866.1"/>
    </source>
</evidence>
<dbReference type="STRING" id="288004.AL038_09320"/>
<protein>
    <submittedName>
        <fullName evidence="1">Uncharacterized protein</fullName>
    </submittedName>
</protein>
<dbReference type="InterPro" id="IPR056912">
    <property type="entry name" value="Phage_JBD30_tail_term-like"/>
</dbReference>
<accession>A0A2N9YI19</accession>
<sequence length="296" mass="31610">MNNCSRLNLPRQALFPTTFESGFQPAAHNFWFGLPRLRGDIALVGSVTTQDTTALVDSGIVALVGSVTAEQTNLVFTGNIQLVGDVTPTAVIAEQIDAGIVRLVGSVTLIEPTYVDSGVIALTGSVSTQDTTALVDSGAVALVGGVTTGSIIAEDSIVRQQIVLKLKEITDFLEVSGVANLKAGADNVDNMPSAYVFESGVTATDNQAATGVLQTVSTLFVIILMIENNTDDFGSDSSDQMNQLRAQVMSKLLGFKPIGQVQRLEYRGGRVYDFTDDILVWQEHYLLPYTVISDRS</sequence>
<dbReference type="RefSeq" id="WP_062152185.1">
    <property type="nucleotide sequence ID" value="NZ_CP012373.2"/>
</dbReference>
<organism evidence="1 2">
    <name type="scientific">Beggiatoa leptomitoformis</name>
    <dbReference type="NCBI Taxonomy" id="288004"/>
    <lineage>
        <taxon>Bacteria</taxon>
        <taxon>Pseudomonadati</taxon>
        <taxon>Pseudomonadota</taxon>
        <taxon>Gammaproteobacteria</taxon>
        <taxon>Thiotrichales</taxon>
        <taxon>Thiotrichaceae</taxon>
        <taxon>Beggiatoa</taxon>
    </lineage>
</organism>
<evidence type="ECO:0000313" key="2">
    <source>
        <dbReference type="Proteomes" id="UP000234271"/>
    </source>
</evidence>